<feature type="compositionally biased region" description="Basic and acidic residues" evidence="1">
    <location>
        <begin position="17"/>
        <end position="32"/>
    </location>
</feature>
<sequence length="77" mass="8550">MPTRSPTRRSVTRTRRLKDPKGGPMVDDKGEPTRLALSARAWGEPVPKDNAGAKRLAAKGTKLLERYHAAQERAKRS</sequence>
<dbReference type="RefSeq" id="WP_120549219.1">
    <property type="nucleotide sequence ID" value="NZ_RAWM01000010.1"/>
</dbReference>
<name>A0A3A8QWQ6_9BACT</name>
<evidence type="ECO:0000313" key="3">
    <source>
        <dbReference type="Proteomes" id="UP000282656"/>
    </source>
</evidence>
<dbReference type="AlphaFoldDB" id="A0A3A8QWQ6"/>
<reference evidence="3" key="1">
    <citation type="submission" date="2018-09" db="EMBL/GenBank/DDBJ databases">
        <authorList>
            <person name="Livingstone P.G."/>
            <person name="Whitworth D.E."/>
        </authorList>
    </citation>
    <scope>NUCLEOTIDE SEQUENCE [LARGE SCALE GENOMIC DNA]</scope>
    <source>
        <strain evidence="3">AB047A</strain>
    </source>
</reference>
<keyword evidence="3" id="KW-1185">Reference proteome</keyword>
<feature type="region of interest" description="Disordered" evidence="1">
    <location>
        <begin position="1"/>
        <end position="32"/>
    </location>
</feature>
<accession>A0A3A8QWQ6</accession>
<evidence type="ECO:0000256" key="1">
    <source>
        <dbReference type="SAM" id="MobiDB-lite"/>
    </source>
</evidence>
<dbReference type="Proteomes" id="UP000282656">
    <property type="component" value="Unassembled WGS sequence"/>
</dbReference>
<proteinExistence type="predicted"/>
<organism evidence="2 3">
    <name type="scientific">Corallococcus interemptor</name>
    <dbReference type="NCBI Taxonomy" id="2316720"/>
    <lineage>
        <taxon>Bacteria</taxon>
        <taxon>Pseudomonadati</taxon>
        <taxon>Myxococcota</taxon>
        <taxon>Myxococcia</taxon>
        <taxon>Myxococcales</taxon>
        <taxon>Cystobacterineae</taxon>
        <taxon>Myxococcaceae</taxon>
        <taxon>Corallococcus</taxon>
    </lineage>
</organism>
<dbReference type="EMBL" id="RAWM01000010">
    <property type="protein sequence ID" value="RKH72158.1"/>
    <property type="molecule type" value="Genomic_DNA"/>
</dbReference>
<protein>
    <submittedName>
        <fullName evidence="2">Uncharacterized protein</fullName>
    </submittedName>
</protein>
<evidence type="ECO:0000313" key="2">
    <source>
        <dbReference type="EMBL" id="RKH72158.1"/>
    </source>
</evidence>
<comment type="caution">
    <text evidence="2">The sequence shown here is derived from an EMBL/GenBank/DDBJ whole genome shotgun (WGS) entry which is preliminary data.</text>
</comment>
<dbReference type="OrthoDB" id="123209at2"/>
<gene>
    <name evidence="2" type="ORF">D7X96_06070</name>
</gene>
<feature type="compositionally biased region" description="Basic residues" evidence="1">
    <location>
        <begin position="1"/>
        <end position="16"/>
    </location>
</feature>